<dbReference type="GO" id="GO:0003735">
    <property type="term" value="F:structural constituent of ribosome"/>
    <property type="evidence" value="ECO:0007669"/>
    <property type="project" value="InterPro"/>
</dbReference>
<comment type="subcellular location">
    <subcellularLocation>
        <location evidence="1">Nucleus</location>
    </subcellularLocation>
</comment>
<dbReference type="AlphaFoldDB" id="A0AAV2YRZ7"/>
<keyword evidence="6" id="KW-0010">Activator</keyword>
<dbReference type="Proteomes" id="UP001146120">
    <property type="component" value="Unassembled WGS sequence"/>
</dbReference>
<feature type="compositionally biased region" description="Basic and acidic residues" evidence="10">
    <location>
        <begin position="163"/>
        <end position="191"/>
    </location>
</feature>
<keyword evidence="9" id="KW-0687">Ribonucleoprotein</keyword>
<dbReference type="Pfam" id="PF25476">
    <property type="entry name" value="Ribosomal_L19e_C"/>
    <property type="match status" value="1"/>
</dbReference>
<reference evidence="12" key="1">
    <citation type="submission" date="2022-11" db="EMBL/GenBank/DDBJ databases">
        <authorList>
            <person name="Morgan W.R."/>
            <person name="Tartar A."/>
        </authorList>
    </citation>
    <scope>NUCLEOTIDE SEQUENCE</scope>
    <source>
        <strain evidence="12">ARSEF 373</strain>
    </source>
</reference>
<feature type="compositionally biased region" description="Basic and acidic residues" evidence="10">
    <location>
        <begin position="201"/>
        <end position="213"/>
    </location>
</feature>
<dbReference type="GO" id="GO:0016592">
    <property type="term" value="C:mediator complex"/>
    <property type="evidence" value="ECO:0007669"/>
    <property type="project" value="InterPro"/>
</dbReference>
<dbReference type="SMART" id="SM01416">
    <property type="entry name" value="Ribosomal_L19e"/>
    <property type="match status" value="1"/>
</dbReference>
<dbReference type="InterPro" id="IPR000196">
    <property type="entry name" value="Ribosomal_eL19_dom"/>
</dbReference>
<gene>
    <name evidence="12" type="ORF">N0F65_009305</name>
</gene>
<comment type="similarity">
    <text evidence="3">Belongs to the eukaryotic ribosomal protein eL19 family.</text>
</comment>
<evidence type="ECO:0000256" key="5">
    <source>
        <dbReference type="ARBA" id="ARBA00023015"/>
    </source>
</evidence>
<organism evidence="12 13">
    <name type="scientific">Lagenidium giganteum</name>
    <dbReference type="NCBI Taxonomy" id="4803"/>
    <lineage>
        <taxon>Eukaryota</taxon>
        <taxon>Sar</taxon>
        <taxon>Stramenopiles</taxon>
        <taxon>Oomycota</taxon>
        <taxon>Peronosporomycetes</taxon>
        <taxon>Pythiales</taxon>
        <taxon>Pythiaceae</taxon>
    </lineage>
</organism>
<evidence type="ECO:0000256" key="4">
    <source>
        <dbReference type="ARBA" id="ARBA00022980"/>
    </source>
</evidence>
<sequence length="353" mass="40164">MVFRSGDAAVGLEEDIMSSSRHLTRALAASVLKCGKRKVWLDPNESTEIAMANSRQNIRKLVKDGFVIKKPQVIHSRARFQKRNEAKRKGRHTGIGKRRGTANARLPFKVIWMRRMRVLRRLLRKYRESKKIDKHLYHELYMRSKGNQFKNKRVLMETIHKMKAERQREKTLKEQSEARKEKAKNARERKAARAAAPAQEKVAEKPAKAEKPVKAKNPTMSGQDGNEQDELMFTGENGPITKAKLHETFDVLPNLIDVLKDIMSAGSTQETTRIGDISSSAVTIKEKYADALKLLRSLPGTDTSLEEQEEGIADAKAELKRVSDLVECYSHTLYRGTDEPRAEVNDAFSRKSL</sequence>
<dbReference type="InterPro" id="IPR015972">
    <property type="entry name" value="Ribosomal_eL19_dom1"/>
</dbReference>
<dbReference type="InterPro" id="IPR033935">
    <property type="entry name" value="Ribosomal_eL19_euk"/>
</dbReference>
<dbReference type="PANTHER" id="PTHR10722">
    <property type="entry name" value="60S RIBOSOMAL PROTEIN L19"/>
    <property type="match status" value="1"/>
</dbReference>
<comment type="caution">
    <text evidence="12">The sequence shown here is derived from an EMBL/GenBank/DDBJ whole genome shotgun (WGS) entry which is preliminary data.</text>
</comment>
<dbReference type="GO" id="GO:0006357">
    <property type="term" value="P:regulation of transcription by RNA polymerase II"/>
    <property type="evidence" value="ECO:0007669"/>
    <property type="project" value="InterPro"/>
</dbReference>
<feature type="region of interest" description="Disordered" evidence="10">
    <location>
        <begin position="163"/>
        <end position="234"/>
    </location>
</feature>
<evidence type="ECO:0000256" key="3">
    <source>
        <dbReference type="ARBA" id="ARBA00011082"/>
    </source>
</evidence>
<proteinExistence type="inferred from homology"/>
<evidence type="ECO:0000256" key="6">
    <source>
        <dbReference type="ARBA" id="ARBA00023159"/>
    </source>
</evidence>
<dbReference type="EMBL" id="DAKRPA010000182">
    <property type="protein sequence ID" value="DAZ96004.1"/>
    <property type="molecule type" value="Genomic_DNA"/>
</dbReference>
<dbReference type="InterPro" id="IPR039547">
    <property type="entry name" value="Ribosomal_eL19"/>
</dbReference>
<dbReference type="GO" id="GO:0022625">
    <property type="term" value="C:cytosolic large ribosomal subunit"/>
    <property type="evidence" value="ECO:0007669"/>
    <property type="project" value="InterPro"/>
</dbReference>
<reference evidence="12" key="2">
    <citation type="journal article" date="2023" name="Microbiol Resour">
        <title>Decontamination and Annotation of the Draft Genome Sequence of the Oomycete Lagenidium giganteum ARSEF 373.</title>
        <authorList>
            <person name="Morgan W.R."/>
            <person name="Tartar A."/>
        </authorList>
    </citation>
    <scope>NUCLEOTIDE SEQUENCE</scope>
    <source>
        <strain evidence="12">ARSEF 373</strain>
    </source>
</reference>
<dbReference type="SUPFAM" id="SSF48140">
    <property type="entry name" value="Ribosomal protein L19 (L19e)"/>
    <property type="match status" value="1"/>
</dbReference>
<evidence type="ECO:0000259" key="11">
    <source>
        <dbReference type="SMART" id="SM01416"/>
    </source>
</evidence>
<dbReference type="InterPro" id="IPR035970">
    <property type="entry name" value="60S_ribosomal_eL19_sf"/>
</dbReference>
<keyword evidence="5" id="KW-0805">Transcription regulation</keyword>
<keyword evidence="13" id="KW-1185">Reference proteome</keyword>
<dbReference type="InterPro" id="IPR011425">
    <property type="entry name" value="Med9"/>
</dbReference>
<dbReference type="NCBIfam" id="NF006343">
    <property type="entry name" value="PRK08570.1"/>
    <property type="match status" value="1"/>
</dbReference>
<dbReference type="Gene3D" id="1.10.1200.240">
    <property type="match status" value="1"/>
</dbReference>
<dbReference type="FunFam" id="1.10.1650.10:FF:000001">
    <property type="entry name" value="Ribosomal protein L19"/>
    <property type="match status" value="1"/>
</dbReference>
<evidence type="ECO:0000256" key="1">
    <source>
        <dbReference type="ARBA" id="ARBA00004123"/>
    </source>
</evidence>
<evidence type="ECO:0000256" key="8">
    <source>
        <dbReference type="ARBA" id="ARBA00023242"/>
    </source>
</evidence>
<evidence type="ECO:0000313" key="13">
    <source>
        <dbReference type="Proteomes" id="UP001146120"/>
    </source>
</evidence>
<evidence type="ECO:0000256" key="2">
    <source>
        <dbReference type="ARBA" id="ARBA00008089"/>
    </source>
</evidence>
<dbReference type="InterPro" id="IPR057260">
    <property type="entry name" value="Ribosomal_L19e_C"/>
</dbReference>
<comment type="similarity">
    <text evidence="2">Belongs to the Mediator complex subunit 9 family.</text>
</comment>
<dbReference type="Pfam" id="PF01280">
    <property type="entry name" value="Ribosomal_L19e"/>
    <property type="match status" value="1"/>
</dbReference>
<protein>
    <recommendedName>
        <fullName evidence="11">Large ribosomal subunit protein eL19 domain-containing protein</fullName>
    </recommendedName>
</protein>
<dbReference type="GO" id="GO:0003723">
    <property type="term" value="F:RNA binding"/>
    <property type="evidence" value="ECO:0007669"/>
    <property type="project" value="InterPro"/>
</dbReference>
<accession>A0AAV2YRZ7</accession>
<dbReference type="CDD" id="cd01417">
    <property type="entry name" value="Ribosomal_L19e_E"/>
    <property type="match status" value="1"/>
</dbReference>
<dbReference type="Gene3D" id="1.10.1650.10">
    <property type="match status" value="1"/>
</dbReference>
<dbReference type="Pfam" id="PF07544">
    <property type="entry name" value="Med9"/>
    <property type="match status" value="1"/>
</dbReference>
<dbReference type="FunFam" id="1.10.1200.240:FF:000001">
    <property type="entry name" value="Ribosomal protein L19"/>
    <property type="match status" value="1"/>
</dbReference>
<keyword evidence="8" id="KW-0539">Nucleus</keyword>
<dbReference type="InterPro" id="IPR057259">
    <property type="entry name" value="Ribosomal_L19e"/>
</dbReference>
<dbReference type="GO" id="GO:0003712">
    <property type="term" value="F:transcription coregulator activity"/>
    <property type="evidence" value="ECO:0007669"/>
    <property type="project" value="InterPro"/>
</dbReference>
<evidence type="ECO:0000256" key="7">
    <source>
        <dbReference type="ARBA" id="ARBA00023163"/>
    </source>
</evidence>
<feature type="region of interest" description="Disordered" evidence="10">
    <location>
        <begin position="79"/>
        <end position="98"/>
    </location>
</feature>
<feature type="domain" description="Large ribosomal subunit protein eL19" evidence="11">
    <location>
        <begin position="20"/>
        <end position="163"/>
    </location>
</feature>
<dbReference type="GO" id="GO:0006412">
    <property type="term" value="P:translation"/>
    <property type="evidence" value="ECO:0007669"/>
    <property type="project" value="InterPro"/>
</dbReference>
<keyword evidence="4" id="KW-0689">Ribosomal protein</keyword>
<name>A0AAV2YRZ7_9STRA</name>
<evidence type="ECO:0000256" key="10">
    <source>
        <dbReference type="SAM" id="MobiDB-lite"/>
    </source>
</evidence>
<keyword evidence="7" id="KW-0804">Transcription</keyword>
<evidence type="ECO:0000313" key="12">
    <source>
        <dbReference type="EMBL" id="DAZ96004.1"/>
    </source>
</evidence>
<evidence type="ECO:0000256" key="9">
    <source>
        <dbReference type="ARBA" id="ARBA00023274"/>
    </source>
</evidence>